<comment type="caution">
    <text evidence="2">The sequence shown here is derived from an EMBL/GenBank/DDBJ whole genome shotgun (WGS) entry which is preliminary data.</text>
</comment>
<accession>A0A388JK23</accession>
<evidence type="ECO:0000313" key="2">
    <source>
        <dbReference type="EMBL" id="GBG43535.1"/>
    </source>
</evidence>
<reference evidence="2 3" key="1">
    <citation type="journal article" date="2018" name="Cell">
        <title>The Chara Genome: Secondary Complexity and Implications for Plant Terrestrialization.</title>
        <authorList>
            <person name="Nishiyama T."/>
            <person name="Sakayama H."/>
            <person name="Vries J.D."/>
            <person name="Buschmann H."/>
            <person name="Saint-Marcoux D."/>
            <person name="Ullrich K.K."/>
            <person name="Haas F.B."/>
            <person name="Vanderstraeten L."/>
            <person name="Becker D."/>
            <person name="Lang D."/>
            <person name="Vosolsobe S."/>
            <person name="Rombauts S."/>
            <person name="Wilhelmsson P.K.I."/>
            <person name="Janitza P."/>
            <person name="Kern R."/>
            <person name="Heyl A."/>
            <person name="Rumpler F."/>
            <person name="Villalobos L.I.A.C."/>
            <person name="Clay J.M."/>
            <person name="Skokan R."/>
            <person name="Toyoda A."/>
            <person name="Suzuki Y."/>
            <person name="Kagoshima H."/>
            <person name="Schijlen E."/>
            <person name="Tajeshwar N."/>
            <person name="Catarino B."/>
            <person name="Hetherington A.J."/>
            <person name="Saltykova A."/>
            <person name="Bonnot C."/>
            <person name="Breuninger H."/>
            <person name="Symeonidi A."/>
            <person name="Radhakrishnan G.V."/>
            <person name="Van Nieuwerburgh F."/>
            <person name="Deforce D."/>
            <person name="Chang C."/>
            <person name="Karol K.G."/>
            <person name="Hedrich R."/>
            <person name="Ulvskov P."/>
            <person name="Glockner G."/>
            <person name="Delwiche C.F."/>
            <person name="Petrasek J."/>
            <person name="Van de Peer Y."/>
            <person name="Friml J."/>
            <person name="Beilby M."/>
            <person name="Dolan L."/>
            <person name="Kohara Y."/>
            <person name="Sugano S."/>
            <person name="Fujiyama A."/>
            <person name="Delaux P.-M."/>
            <person name="Quint M."/>
            <person name="TheiBen G."/>
            <person name="Hagemann M."/>
            <person name="Harholt J."/>
            <person name="Dunand C."/>
            <person name="Zachgo S."/>
            <person name="Langdale J."/>
            <person name="Maumus F."/>
            <person name="Straeten D.V.D."/>
            <person name="Gould S.B."/>
            <person name="Rensing S.A."/>
        </authorList>
    </citation>
    <scope>NUCLEOTIDE SEQUENCE [LARGE SCALE GENOMIC DNA]</scope>
    <source>
        <strain evidence="2 3">S276</strain>
    </source>
</reference>
<dbReference type="Proteomes" id="UP000265515">
    <property type="component" value="Unassembled WGS sequence"/>
</dbReference>
<name>A0A388JK23_CHABU</name>
<dbReference type="InterPro" id="IPR035437">
    <property type="entry name" value="SNase_OB-fold_sf"/>
</dbReference>
<dbReference type="EMBL" id="BFEA01003099">
    <property type="protein sequence ID" value="GBG43535.1"/>
    <property type="molecule type" value="Genomic_DNA"/>
</dbReference>
<proteinExistence type="predicted"/>
<feature type="compositionally biased region" description="Acidic residues" evidence="1">
    <location>
        <begin position="352"/>
        <end position="377"/>
    </location>
</feature>
<evidence type="ECO:0000313" key="3">
    <source>
        <dbReference type="Proteomes" id="UP000265515"/>
    </source>
</evidence>
<organism evidence="2 3">
    <name type="scientific">Chara braunii</name>
    <name type="common">Braun's stonewort</name>
    <dbReference type="NCBI Taxonomy" id="69332"/>
    <lineage>
        <taxon>Eukaryota</taxon>
        <taxon>Viridiplantae</taxon>
        <taxon>Streptophyta</taxon>
        <taxon>Charophyceae</taxon>
        <taxon>Charales</taxon>
        <taxon>Characeae</taxon>
        <taxon>Chara</taxon>
    </lineage>
</organism>
<keyword evidence="3" id="KW-1185">Reference proteome</keyword>
<protein>
    <submittedName>
        <fullName evidence="2">Uncharacterized protein</fullName>
    </submittedName>
</protein>
<gene>
    <name evidence="2" type="ORF">CBR_g77140</name>
</gene>
<dbReference type="STRING" id="69332.A0A388JK23"/>
<feature type="region of interest" description="Disordered" evidence="1">
    <location>
        <begin position="311"/>
        <end position="421"/>
    </location>
</feature>
<evidence type="ECO:0000256" key="1">
    <source>
        <dbReference type="SAM" id="MobiDB-lite"/>
    </source>
</evidence>
<dbReference type="Gramene" id="GBG43535">
    <property type="protein sequence ID" value="GBG43535"/>
    <property type="gene ID" value="CBR_g77140"/>
</dbReference>
<feature type="compositionally biased region" description="Basic and acidic residues" evidence="1">
    <location>
        <begin position="411"/>
        <end position="421"/>
    </location>
</feature>
<sequence length="421" mass="47856">MDLRPIESHDFHVADAKGITVSDRRGICKKIACEVDKLTAGQEDPWDVMLLHLRQMIEATGAAIKGHGVCPNFSCSVPGSACRELVAITDLDDVVVKLKSMNVTEDGCTNCRQKHPRLPDEMRERSVRVRMTHIDGIEREQYSHMHQLLMRIIKDMGFIGVEGAEVYLDTYYDDGFGRIIADVNVLRGKRFPLDVGAELVKKGFVFVHPTLCLRPDLHVVQSTAIVVAERELAKLGVETNDTNTPRERGKKTFDHVVRTWFWRTKIYSREWSLKECIEKFEEEEGAKYNRDIIPRVNLNMWKGMQRPWAYKEKQAQRQENTGKTTRKARENMQNSERKFRKGKRRRVSFEGYSDEEEESEEEEVLEEEDNDEGEVEAAEGSGARSSNATEGRVGEREKNVAEGGPLVGTGGDDRGGRISAP</sequence>
<dbReference type="SUPFAM" id="SSF50199">
    <property type="entry name" value="Staphylococcal nuclease"/>
    <property type="match status" value="1"/>
</dbReference>
<dbReference type="AlphaFoldDB" id="A0A388JK23"/>